<keyword evidence="2" id="KW-1185">Reference proteome</keyword>
<gene>
    <name evidence="1" type="ORF">SPELUC_LOCUS10182</name>
</gene>
<dbReference type="EMBL" id="CAJVPW010018403">
    <property type="protein sequence ID" value="CAG8681549.1"/>
    <property type="molecule type" value="Genomic_DNA"/>
</dbReference>
<sequence length="171" mass="19771">KAWNAAGTREIQNTNINTDEPSKDCESDGVTYNISLIIPFEIEANVSNMSNSTNIDEDLKEEARSYIESNWALFEQAIKRVNAKKSANNWRQVRAMIEWSRLVQMEKKMQATERQKHQKATWTSATKPYLMYMSYSDELNDSNNNASSNENVPFDNTDIVEENIRVYQESN</sequence>
<protein>
    <submittedName>
        <fullName evidence="1">9477_t:CDS:1</fullName>
    </submittedName>
</protein>
<feature type="non-terminal residue" evidence="1">
    <location>
        <position position="1"/>
    </location>
</feature>
<accession>A0ACA9NXY5</accession>
<reference evidence="1" key="1">
    <citation type="submission" date="2021-06" db="EMBL/GenBank/DDBJ databases">
        <authorList>
            <person name="Kallberg Y."/>
            <person name="Tangrot J."/>
            <person name="Rosling A."/>
        </authorList>
    </citation>
    <scope>NUCLEOTIDE SEQUENCE</scope>
    <source>
        <strain evidence="1">28 12/20/2015</strain>
    </source>
</reference>
<organism evidence="1 2">
    <name type="scientific">Cetraspora pellucida</name>
    <dbReference type="NCBI Taxonomy" id="1433469"/>
    <lineage>
        <taxon>Eukaryota</taxon>
        <taxon>Fungi</taxon>
        <taxon>Fungi incertae sedis</taxon>
        <taxon>Mucoromycota</taxon>
        <taxon>Glomeromycotina</taxon>
        <taxon>Glomeromycetes</taxon>
        <taxon>Diversisporales</taxon>
        <taxon>Gigasporaceae</taxon>
        <taxon>Cetraspora</taxon>
    </lineage>
</organism>
<name>A0ACA9NXY5_9GLOM</name>
<evidence type="ECO:0000313" key="2">
    <source>
        <dbReference type="Proteomes" id="UP000789366"/>
    </source>
</evidence>
<comment type="caution">
    <text evidence="1">The sequence shown here is derived from an EMBL/GenBank/DDBJ whole genome shotgun (WGS) entry which is preliminary data.</text>
</comment>
<dbReference type="Proteomes" id="UP000789366">
    <property type="component" value="Unassembled WGS sequence"/>
</dbReference>
<proteinExistence type="predicted"/>
<evidence type="ECO:0000313" key="1">
    <source>
        <dbReference type="EMBL" id="CAG8681549.1"/>
    </source>
</evidence>